<accession>A0A177NAS7</accession>
<dbReference type="Pfam" id="PF00563">
    <property type="entry name" value="EAL"/>
    <property type="match status" value="1"/>
</dbReference>
<proteinExistence type="predicted"/>
<dbReference type="RefSeq" id="WP_066983163.1">
    <property type="nucleotide sequence ID" value="NZ_LUUI01000111.1"/>
</dbReference>
<evidence type="ECO:0000313" key="2">
    <source>
        <dbReference type="EMBL" id="OAI14299.1"/>
    </source>
</evidence>
<organism evidence="2 3">
    <name type="scientific">Methylomonas lenta</name>
    <dbReference type="NCBI Taxonomy" id="980561"/>
    <lineage>
        <taxon>Bacteria</taxon>
        <taxon>Pseudomonadati</taxon>
        <taxon>Pseudomonadota</taxon>
        <taxon>Gammaproteobacteria</taxon>
        <taxon>Methylococcales</taxon>
        <taxon>Methylococcaceae</taxon>
        <taxon>Methylomonas</taxon>
    </lineage>
</organism>
<dbReference type="Pfam" id="PF10388">
    <property type="entry name" value="YkuI_C"/>
    <property type="match status" value="1"/>
</dbReference>
<reference evidence="2 3" key="1">
    <citation type="submission" date="2016-03" db="EMBL/GenBank/DDBJ databases">
        <authorList>
            <person name="Ploux O."/>
        </authorList>
    </citation>
    <scope>NUCLEOTIDE SEQUENCE [LARGE SCALE GENOMIC DNA]</scope>
    <source>
        <strain evidence="2 3">R-45370</strain>
    </source>
</reference>
<dbReference type="PROSITE" id="PS50883">
    <property type="entry name" value="EAL"/>
    <property type="match status" value="1"/>
</dbReference>
<dbReference type="InterPro" id="IPR029151">
    <property type="entry name" value="Sensor-like_sf"/>
</dbReference>
<comment type="caution">
    <text evidence="2">The sequence shown here is derived from an EMBL/GenBank/DDBJ whole genome shotgun (WGS) entry which is preliminary data.</text>
</comment>
<evidence type="ECO:0000313" key="3">
    <source>
        <dbReference type="Proteomes" id="UP000078476"/>
    </source>
</evidence>
<name>A0A177NAS7_9GAMM</name>
<dbReference type="InterPro" id="IPR050706">
    <property type="entry name" value="Cyclic-di-GMP_PDE-like"/>
</dbReference>
<dbReference type="InterPro" id="IPR035919">
    <property type="entry name" value="EAL_sf"/>
</dbReference>
<dbReference type="SUPFAM" id="SSF103190">
    <property type="entry name" value="Sensory domain-like"/>
    <property type="match status" value="1"/>
</dbReference>
<dbReference type="CDD" id="cd01948">
    <property type="entry name" value="EAL"/>
    <property type="match status" value="1"/>
</dbReference>
<dbReference type="GO" id="GO:0071111">
    <property type="term" value="F:cyclic-guanylate-specific phosphodiesterase activity"/>
    <property type="evidence" value="ECO:0007669"/>
    <property type="project" value="InterPro"/>
</dbReference>
<dbReference type="InterPro" id="IPR018842">
    <property type="entry name" value="YkuI_C"/>
</dbReference>
<protein>
    <submittedName>
        <fullName evidence="2">Diguanylate phosphodiesterase</fullName>
    </submittedName>
</protein>
<dbReference type="PANTHER" id="PTHR33121">
    <property type="entry name" value="CYCLIC DI-GMP PHOSPHODIESTERASE PDEF"/>
    <property type="match status" value="1"/>
</dbReference>
<dbReference type="SMART" id="SM00052">
    <property type="entry name" value="EAL"/>
    <property type="match status" value="1"/>
</dbReference>
<dbReference type="SUPFAM" id="SSF141868">
    <property type="entry name" value="EAL domain-like"/>
    <property type="match status" value="1"/>
</dbReference>
<gene>
    <name evidence="2" type="ORF">A1359_10770</name>
</gene>
<dbReference type="InterPro" id="IPR001633">
    <property type="entry name" value="EAL_dom"/>
</dbReference>
<dbReference type="PANTHER" id="PTHR33121:SF82">
    <property type="entry name" value="SIGNAL TRANSDUCTION PROTEIN CONTAINING A EAL DOMAIN"/>
    <property type="match status" value="1"/>
</dbReference>
<feature type="domain" description="EAL" evidence="1">
    <location>
        <begin position="1"/>
        <end position="242"/>
    </location>
</feature>
<dbReference type="Gene3D" id="3.20.20.450">
    <property type="entry name" value="EAL domain"/>
    <property type="match status" value="1"/>
</dbReference>
<dbReference type="OrthoDB" id="1673646at2"/>
<dbReference type="AlphaFoldDB" id="A0A177NAS7"/>
<dbReference type="Proteomes" id="UP000078476">
    <property type="component" value="Unassembled WGS sequence"/>
</dbReference>
<dbReference type="STRING" id="980561.A1359_10770"/>
<dbReference type="EMBL" id="LUUI01000111">
    <property type="protein sequence ID" value="OAI14299.1"/>
    <property type="molecule type" value="Genomic_DNA"/>
</dbReference>
<evidence type="ECO:0000259" key="1">
    <source>
        <dbReference type="PROSITE" id="PS50883"/>
    </source>
</evidence>
<keyword evidence="3" id="KW-1185">Reference proteome</keyword>
<dbReference type="Gene3D" id="3.30.450.20">
    <property type="entry name" value="PAS domain"/>
    <property type="match status" value="1"/>
</dbReference>
<sequence>MEPNIKLLPYFQPIVCVANGKIIGYEMLARQLTSQNKIISAGPLFSSPEINTTHRLELDRQVRWQALQKFTELDSQTYLTINISATWIDNIKHLNDLPTLKMLDELNIDRQRIIIEITEDNANVSKLKEIVKRYRKQGLRVALDDFGAGSSQLQRVIAIQPDIIKIDMRLFKQATKGGIASEIVDLMTRLGQRTGCQIICEGVESDEEFLFGLSCGAQFMQGYLFSAAHPDFKPANLYEQHITSLRNKFLKNTLAKIHHKVNSINTTKALIYRLAQALQGDFNLNELASWNFTQSGVIRFYLCDNQGYQLSADFNFADDKWFTDPRKIGFNWSWRPYFFQLLAQEASGDHNRIVTSERYRDFGSDLQCKTLSLRLDADRILLVDIFATE</sequence>